<dbReference type="InterPro" id="IPR035965">
    <property type="entry name" value="PAS-like_dom_sf"/>
</dbReference>
<accession>A0A9D1UIT2</accession>
<dbReference type="InterPro" id="IPR013656">
    <property type="entry name" value="PAS_4"/>
</dbReference>
<sequence>MDKWSEQLPYVAITVCDKEGRIIDMNERSVNTYINDGGRELIGKNLLDCHPPRAKKIIEELMREGKTNAYTIEKEGLKKLIYQSPWYDNGEFAGLVEMSIVIPNDMPHYIRKPKEENR</sequence>
<gene>
    <name evidence="2" type="ORF">IAC47_07905</name>
</gene>
<dbReference type="Gene3D" id="3.30.450.20">
    <property type="entry name" value="PAS domain"/>
    <property type="match status" value="1"/>
</dbReference>
<dbReference type="EMBL" id="DXGG01000246">
    <property type="protein sequence ID" value="HIW88171.1"/>
    <property type="molecule type" value="Genomic_DNA"/>
</dbReference>
<name>A0A9D1UIT2_9BACT</name>
<dbReference type="InterPro" id="IPR000014">
    <property type="entry name" value="PAS"/>
</dbReference>
<dbReference type="AlphaFoldDB" id="A0A9D1UIT2"/>
<feature type="domain" description="PAS fold-4" evidence="1">
    <location>
        <begin position="11"/>
        <end position="64"/>
    </location>
</feature>
<dbReference type="Pfam" id="PF08448">
    <property type="entry name" value="PAS_4"/>
    <property type="match status" value="1"/>
</dbReference>
<proteinExistence type="predicted"/>
<dbReference type="Proteomes" id="UP000824267">
    <property type="component" value="Unassembled WGS sequence"/>
</dbReference>
<dbReference type="CDD" id="cd00130">
    <property type="entry name" value="PAS"/>
    <property type="match status" value="1"/>
</dbReference>
<protein>
    <submittedName>
        <fullName evidence="2">PAS domain-containing protein</fullName>
    </submittedName>
</protein>
<evidence type="ECO:0000313" key="2">
    <source>
        <dbReference type="EMBL" id="HIW88171.1"/>
    </source>
</evidence>
<evidence type="ECO:0000259" key="1">
    <source>
        <dbReference type="Pfam" id="PF08448"/>
    </source>
</evidence>
<dbReference type="SUPFAM" id="SSF55785">
    <property type="entry name" value="PYP-like sensor domain (PAS domain)"/>
    <property type="match status" value="1"/>
</dbReference>
<reference evidence="2" key="2">
    <citation type="submission" date="2021-04" db="EMBL/GenBank/DDBJ databases">
        <authorList>
            <person name="Gilroy R."/>
        </authorList>
    </citation>
    <scope>NUCLEOTIDE SEQUENCE</scope>
    <source>
        <strain evidence="2">Gambia16-930</strain>
    </source>
</reference>
<evidence type="ECO:0000313" key="3">
    <source>
        <dbReference type="Proteomes" id="UP000824267"/>
    </source>
</evidence>
<comment type="caution">
    <text evidence="2">The sequence shown here is derived from an EMBL/GenBank/DDBJ whole genome shotgun (WGS) entry which is preliminary data.</text>
</comment>
<organism evidence="2 3">
    <name type="scientific">Candidatus Onthomorpha intestinigallinarum</name>
    <dbReference type="NCBI Taxonomy" id="2840880"/>
    <lineage>
        <taxon>Bacteria</taxon>
        <taxon>Pseudomonadati</taxon>
        <taxon>Bacteroidota</taxon>
        <taxon>Bacteroidia</taxon>
        <taxon>Bacteroidales</taxon>
        <taxon>Candidatus Onthomorpha</taxon>
    </lineage>
</organism>
<reference evidence="2" key="1">
    <citation type="journal article" date="2021" name="PeerJ">
        <title>Extensive microbial diversity within the chicken gut microbiome revealed by metagenomics and culture.</title>
        <authorList>
            <person name="Gilroy R."/>
            <person name="Ravi A."/>
            <person name="Getino M."/>
            <person name="Pursley I."/>
            <person name="Horton D.L."/>
            <person name="Alikhan N.F."/>
            <person name="Baker D."/>
            <person name="Gharbi K."/>
            <person name="Hall N."/>
            <person name="Watson M."/>
            <person name="Adriaenssens E.M."/>
            <person name="Foster-Nyarko E."/>
            <person name="Jarju S."/>
            <person name="Secka A."/>
            <person name="Antonio M."/>
            <person name="Oren A."/>
            <person name="Chaudhuri R.R."/>
            <person name="La Ragione R."/>
            <person name="Hildebrand F."/>
            <person name="Pallen M.J."/>
        </authorList>
    </citation>
    <scope>NUCLEOTIDE SEQUENCE</scope>
    <source>
        <strain evidence="2">Gambia16-930</strain>
    </source>
</reference>